<dbReference type="InterPro" id="IPR042097">
    <property type="entry name" value="Aminopeptidase_N-like_N_sf"/>
</dbReference>
<evidence type="ECO:0000256" key="5">
    <source>
        <dbReference type="ARBA" id="ARBA00022801"/>
    </source>
</evidence>
<dbReference type="Gene3D" id="2.60.40.1910">
    <property type="match status" value="1"/>
</dbReference>
<dbReference type="GO" id="GO:0043171">
    <property type="term" value="P:peptide catabolic process"/>
    <property type="evidence" value="ECO:0007669"/>
    <property type="project" value="TreeGrafter"/>
</dbReference>
<dbReference type="FunFam" id="2.60.40.1730:FF:000002">
    <property type="entry name" value="Aminopeptidase"/>
    <property type="match status" value="1"/>
</dbReference>
<proteinExistence type="inferred from homology"/>
<feature type="domain" description="ERAP1-like C-terminal" evidence="14">
    <location>
        <begin position="542"/>
        <end position="857"/>
    </location>
</feature>
<organism evidence="16">
    <name type="scientific">Aphanomyces astaci</name>
    <name type="common">Crayfish plague agent</name>
    <dbReference type="NCBI Taxonomy" id="112090"/>
    <lineage>
        <taxon>Eukaryota</taxon>
        <taxon>Sar</taxon>
        <taxon>Stramenopiles</taxon>
        <taxon>Oomycota</taxon>
        <taxon>Saprolegniomycetes</taxon>
        <taxon>Saprolegniales</taxon>
        <taxon>Verrucalvaceae</taxon>
        <taxon>Aphanomyces</taxon>
    </lineage>
</organism>
<dbReference type="RefSeq" id="XP_009836007.1">
    <property type="nucleotide sequence ID" value="XM_009837705.1"/>
</dbReference>
<accession>W4G5L8</accession>
<feature type="binding site" evidence="10">
    <location>
        <position position="324"/>
    </location>
    <ligand>
        <name>Zn(2+)</name>
        <dbReference type="ChEBI" id="CHEBI:29105"/>
        <note>catalytic</note>
    </ligand>
</feature>
<evidence type="ECO:0000256" key="10">
    <source>
        <dbReference type="PIRSR" id="PIRSR634016-3"/>
    </source>
</evidence>
<keyword evidence="5 12" id="KW-0378">Hydrolase</keyword>
<sequence length="875" mass="98381">MCVKGKQDQPQFARLPSNVKPIKYTVDYDVIDLDRFRFEGTERVEVDIVEATSTITCHAVELWVHSVTLSVHGQDAAPVEADEIRYISKDESVTFVFPSTIPAGSKATLSLSFHGILNDKLKGFYRSQYTQDGESRTMAVTQFEACDARRALVCWDEPAIKASFQLSMVTPVNREAISNTPVLSTLVRPSKTNPKQLEKRWQFDETPVMSTYLLAMVVGEFDFVSGFTNEGVVVRVYTPVGRSERGQFALKVATQCLSFFTHKFGIPYPLAKLDMLAIPDFNAGAMENWGIVTYRESILLADEATSSFAHKLGTAHTVCHELAHQWFGNLVTMEWWTELWLNEGFARFMEHEAMHDIFPQWNVWANFVQDPLALTKDAMASSHPIEVVVHHPDEIDQVFDVIAYRKGAAVIRMLANFVGNDKFYIGMHNYLVKFAYGNAKTIDLWHALEAASGLELTSMAHTWTTQTGFPVVNVTKAANGSYQLTQSRFFADGTRDSGPNKTVWDVPLTYVTSTSRGAQSAGIWPGHCAEWELAIPSSSDSWVKVNALQQGFYLVNYSSELWKALKGPVSTQELDVVDRVALLQALFFLSRAGHVSIVDALEFAQAYALDTEYLVWKELSDNLVQIVALFDDQVWFPSFQAYIRRLYAPIMARLTWTHLATDSDLTKQLRRQVIGMLGRANDDAVIAEATRRFQQSMHQNTVLPSDFRADVFRLHITTTSEPELAFAHLTQLYHASSTEPDVKLEIVYAMGLFPQPLVKQRVLEWGLQNVRPQDISMPFAGVAATAAGASVAWAYVQANWDSLNAQYPNPRVVGRILNASIRALKTDTDATDVETFLLPRQHAAYSRSVEETLESIRIKHAVATRDAPRLRQWLE</sequence>
<gene>
    <name evidence="16" type="ORF">H257_10940</name>
</gene>
<protein>
    <recommendedName>
        <fullName evidence="12">Aminopeptidase</fullName>
        <ecNumber evidence="12">3.4.11.-</ecNumber>
    </recommendedName>
</protein>
<evidence type="ECO:0000256" key="3">
    <source>
        <dbReference type="ARBA" id="ARBA00022670"/>
    </source>
</evidence>
<dbReference type="Pfam" id="PF11838">
    <property type="entry name" value="ERAP1_C"/>
    <property type="match status" value="1"/>
</dbReference>
<feature type="binding site" evidence="10">
    <location>
        <position position="343"/>
    </location>
    <ligand>
        <name>Zn(2+)</name>
        <dbReference type="ChEBI" id="CHEBI:29105"/>
        <note>catalytic</note>
    </ligand>
</feature>
<evidence type="ECO:0000259" key="15">
    <source>
        <dbReference type="Pfam" id="PF17900"/>
    </source>
</evidence>
<keyword evidence="3 12" id="KW-0645">Protease</keyword>
<dbReference type="CDD" id="cd09601">
    <property type="entry name" value="M1_APN-Q_like"/>
    <property type="match status" value="1"/>
</dbReference>
<dbReference type="GO" id="GO:0005615">
    <property type="term" value="C:extracellular space"/>
    <property type="evidence" value="ECO:0007669"/>
    <property type="project" value="TreeGrafter"/>
</dbReference>
<feature type="binding site" evidence="9">
    <location>
        <position position="811"/>
    </location>
    <ligand>
        <name>substrate</name>
    </ligand>
</feature>
<evidence type="ECO:0000256" key="7">
    <source>
        <dbReference type="ARBA" id="ARBA00023049"/>
    </source>
</evidence>
<keyword evidence="2 12" id="KW-0031">Aminopeptidase</keyword>
<dbReference type="InterPro" id="IPR045357">
    <property type="entry name" value="Aminopeptidase_N-like_N"/>
</dbReference>
<evidence type="ECO:0000256" key="4">
    <source>
        <dbReference type="ARBA" id="ARBA00022723"/>
    </source>
</evidence>
<evidence type="ECO:0000259" key="13">
    <source>
        <dbReference type="Pfam" id="PF01433"/>
    </source>
</evidence>
<dbReference type="GO" id="GO:0008270">
    <property type="term" value="F:zinc ion binding"/>
    <property type="evidence" value="ECO:0007669"/>
    <property type="project" value="UniProtKB-UniRule"/>
</dbReference>
<dbReference type="PANTHER" id="PTHR11533">
    <property type="entry name" value="PROTEASE M1 ZINC METALLOPROTEASE"/>
    <property type="match status" value="1"/>
</dbReference>
<feature type="site" description="Transition state stabilizer" evidence="11">
    <location>
        <position position="404"/>
    </location>
</feature>
<evidence type="ECO:0000256" key="8">
    <source>
        <dbReference type="PIRSR" id="PIRSR634016-1"/>
    </source>
</evidence>
<feature type="domain" description="Aminopeptidase N-like N-terminal" evidence="15">
    <location>
        <begin position="21"/>
        <end position="213"/>
    </location>
</feature>
<dbReference type="InterPro" id="IPR034016">
    <property type="entry name" value="M1_APN-typ"/>
</dbReference>
<dbReference type="InterPro" id="IPR027268">
    <property type="entry name" value="Peptidase_M4/M1_CTD_sf"/>
</dbReference>
<evidence type="ECO:0000256" key="9">
    <source>
        <dbReference type="PIRSR" id="PIRSR634016-2"/>
    </source>
</evidence>
<dbReference type="InterPro" id="IPR024571">
    <property type="entry name" value="ERAP1-like_C_dom"/>
</dbReference>
<feature type="active site" description="Proton acceptor" evidence="8">
    <location>
        <position position="321"/>
    </location>
</feature>
<evidence type="ECO:0000259" key="14">
    <source>
        <dbReference type="Pfam" id="PF11838"/>
    </source>
</evidence>
<comment type="cofactor">
    <cofactor evidence="10 12">
        <name>Zn(2+)</name>
        <dbReference type="ChEBI" id="CHEBI:29105"/>
    </cofactor>
    <text evidence="10 12">Binds 1 zinc ion per subunit.</text>
</comment>
<feature type="binding site" evidence="9">
    <location>
        <begin position="284"/>
        <end position="288"/>
    </location>
    <ligand>
        <name>substrate</name>
    </ligand>
</feature>
<dbReference type="InterPro" id="IPR014782">
    <property type="entry name" value="Peptidase_M1_dom"/>
</dbReference>
<dbReference type="GO" id="GO:0006508">
    <property type="term" value="P:proteolysis"/>
    <property type="evidence" value="ECO:0007669"/>
    <property type="project" value="UniProtKB-KW"/>
</dbReference>
<dbReference type="FunFam" id="1.10.390.10:FF:000001">
    <property type="entry name" value="Aminopeptidase"/>
    <property type="match status" value="1"/>
</dbReference>
<keyword evidence="7 12" id="KW-0482">Metalloprotease</keyword>
<name>W4G5L8_APHAT</name>
<dbReference type="GeneID" id="20812936"/>
<dbReference type="PANTHER" id="PTHR11533:SF174">
    <property type="entry name" value="PUROMYCIN-SENSITIVE AMINOPEPTIDASE-RELATED"/>
    <property type="match status" value="1"/>
</dbReference>
<dbReference type="GO" id="GO:0042277">
    <property type="term" value="F:peptide binding"/>
    <property type="evidence" value="ECO:0007669"/>
    <property type="project" value="TreeGrafter"/>
</dbReference>
<evidence type="ECO:0000256" key="6">
    <source>
        <dbReference type="ARBA" id="ARBA00022833"/>
    </source>
</evidence>
<evidence type="ECO:0000256" key="11">
    <source>
        <dbReference type="PIRSR" id="PIRSR634016-4"/>
    </source>
</evidence>
<evidence type="ECO:0000256" key="12">
    <source>
        <dbReference type="RuleBase" id="RU364040"/>
    </source>
</evidence>
<feature type="domain" description="Peptidase M1 membrane alanine aminopeptidase" evidence="13">
    <location>
        <begin position="248"/>
        <end position="463"/>
    </location>
</feature>
<dbReference type="InterPro" id="IPR050344">
    <property type="entry name" value="Peptidase_M1_aminopeptidases"/>
</dbReference>
<dbReference type="EMBL" id="KI913144">
    <property type="protein sequence ID" value="ETV74349.1"/>
    <property type="molecule type" value="Genomic_DNA"/>
</dbReference>
<dbReference type="PRINTS" id="PR00756">
    <property type="entry name" value="ALADIPTASE"/>
</dbReference>
<dbReference type="STRING" id="112090.W4G5L8"/>
<feature type="binding site" evidence="9">
    <location>
        <position position="144"/>
    </location>
    <ligand>
        <name>substrate</name>
    </ligand>
</feature>
<comment type="similarity">
    <text evidence="1 12">Belongs to the peptidase M1 family.</text>
</comment>
<dbReference type="GO" id="GO:0070006">
    <property type="term" value="F:metalloaminopeptidase activity"/>
    <property type="evidence" value="ECO:0007669"/>
    <property type="project" value="TreeGrafter"/>
</dbReference>
<dbReference type="VEuPathDB" id="FungiDB:H257_10940"/>
<dbReference type="AlphaFoldDB" id="W4G5L8"/>
<dbReference type="GO" id="GO:0016020">
    <property type="term" value="C:membrane"/>
    <property type="evidence" value="ECO:0007669"/>
    <property type="project" value="TreeGrafter"/>
</dbReference>
<dbReference type="SUPFAM" id="SSF55486">
    <property type="entry name" value="Metalloproteases ('zincins'), catalytic domain"/>
    <property type="match status" value="1"/>
</dbReference>
<dbReference type="Gene3D" id="1.25.50.20">
    <property type="match status" value="1"/>
</dbReference>
<dbReference type="MEROPS" id="M01.010"/>
<dbReference type="EC" id="3.4.11.-" evidence="12"/>
<feature type="binding site" evidence="10">
    <location>
        <position position="320"/>
    </location>
    <ligand>
        <name>Zn(2+)</name>
        <dbReference type="ChEBI" id="CHEBI:29105"/>
        <note>catalytic</note>
    </ligand>
</feature>
<reference evidence="16" key="1">
    <citation type="submission" date="2013-12" db="EMBL/GenBank/DDBJ databases">
        <title>The Genome Sequence of Aphanomyces astaci APO3.</title>
        <authorList>
            <consortium name="The Broad Institute Genomics Platform"/>
            <person name="Russ C."/>
            <person name="Tyler B."/>
            <person name="van West P."/>
            <person name="Dieguez-Uribeondo J."/>
            <person name="Young S.K."/>
            <person name="Zeng Q."/>
            <person name="Gargeya S."/>
            <person name="Fitzgerald M."/>
            <person name="Abouelleil A."/>
            <person name="Alvarado L."/>
            <person name="Chapman S.B."/>
            <person name="Gainer-Dewar J."/>
            <person name="Goldberg J."/>
            <person name="Griggs A."/>
            <person name="Gujja S."/>
            <person name="Hansen M."/>
            <person name="Howarth C."/>
            <person name="Imamovic A."/>
            <person name="Ireland A."/>
            <person name="Larimer J."/>
            <person name="McCowan C."/>
            <person name="Murphy C."/>
            <person name="Pearson M."/>
            <person name="Poon T.W."/>
            <person name="Priest M."/>
            <person name="Roberts A."/>
            <person name="Saif S."/>
            <person name="Shea T."/>
            <person name="Sykes S."/>
            <person name="Wortman J."/>
            <person name="Nusbaum C."/>
            <person name="Birren B."/>
        </authorList>
    </citation>
    <scope>NUCLEOTIDE SEQUENCE [LARGE SCALE GENOMIC DNA]</scope>
    <source>
        <strain evidence="16">APO3</strain>
    </source>
</reference>
<dbReference type="SUPFAM" id="SSF63737">
    <property type="entry name" value="Leukotriene A4 hydrolase N-terminal domain"/>
    <property type="match status" value="1"/>
</dbReference>
<keyword evidence="4 10" id="KW-0479">Metal-binding</keyword>
<dbReference type="OrthoDB" id="63173at2759"/>
<dbReference type="InterPro" id="IPR001930">
    <property type="entry name" value="Peptidase_M1"/>
</dbReference>
<evidence type="ECO:0000256" key="2">
    <source>
        <dbReference type="ARBA" id="ARBA00022438"/>
    </source>
</evidence>
<dbReference type="Pfam" id="PF17900">
    <property type="entry name" value="Peptidase_M1_N"/>
    <property type="match status" value="1"/>
</dbReference>
<evidence type="ECO:0000313" key="16">
    <source>
        <dbReference type="EMBL" id="ETV74349.1"/>
    </source>
</evidence>
<keyword evidence="6 10" id="KW-0862">Zinc</keyword>
<dbReference type="GO" id="GO:0005737">
    <property type="term" value="C:cytoplasm"/>
    <property type="evidence" value="ECO:0007669"/>
    <property type="project" value="TreeGrafter"/>
</dbReference>
<evidence type="ECO:0000256" key="1">
    <source>
        <dbReference type="ARBA" id="ARBA00010136"/>
    </source>
</evidence>
<dbReference type="Gene3D" id="2.60.40.1730">
    <property type="entry name" value="tricorn interacting facor f3 domain"/>
    <property type="match status" value="1"/>
</dbReference>
<dbReference type="Pfam" id="PF01433">
    <property type="entry name" value="Peptidase_M1"/>
    <property type="match status" value="1"/>
</dbReference>
<dbReference type="Gene3D" id="1.10.390.10">
    <property type="entry name" value="Neutral Protease Domain 2"/>
    <property type="match status" value="1"/>
</dbReference>